<dbReference type="AlphaFoldDB" id="A0A4Y8ITC9"/>
<dbReference type="InterPro" id="IPR051400">
    <property type="entry name" value="HAD-like_hydrolase"/>
</dbReference>
<comment type="cofactor">
    <cofactor evidence="1">
        <name>Mg(2+)</name>
        <dbReference type="ChEBI" id="CHEBI:18420"/>
    </cofactor>
</comment>
<dbReference type="PRINTS" id="PR00413">
    <property type="entry name" value="HADHALOGNASE"/>
</dbReference>
<dbReference type="PANTHER" id="PTHR46470:SF2">
    <property type="entry name" value="GLYCERALDEHYDE 3-PHOSPHATE PHOSPHATASE"/>
    <property type="match status" value="1"/>
</dbReference>
<dbReference type="InterPro" id="IPR006439">
    <property type="entry name" value="HAD-SF_hydro_IA"/>
</dbReference>
<dbReference type="OrthoDB" id="9809962at2"/>
<dbReference type="SFLD" id="SFLDG01129">
    <property type="entry name" value="C1.5:_HAD__Beta-PGM__Phosphata"/>
    <property type="match status" value="1"/>
</dbReference>
<dbReference type="SFLD" id="SFLDS00003">
    <property type="entry name" value="Haloacid_Dehalogenase"/>
    <property type="match status" value="1"/>
</dbReference>
<comment type="caution">
    <text evidence="5">The sequence shown here is derived from an EMBL/GenBank/DDBJ whole genome shotgun (WGS) entry which is preliminary data.</text>
</comment>
<evidence type="ECO:0000256" key="2">
    <source>
        <dbReference type="ARBA" id="ARBA00022723"/>
    </source>
</evidence>
<dbReference type="GO" id="GO:0044281">
    <property type="term" value="P:small molecule metabolic process"/>
    <property type="evidence" value="ECO:0007669"/>
    <property type="project" value="UniProtKB-ARBA"/>
</dbReference>
<keyword evidence="4" id="KW-0460">Magnesium</keyword>
<dbReference type="PROSITE" id="PS01228">
    <property type="entry name" value="COF_1"/>
    <property type="match status" value="1"/>
</dbReference>
<evidence type="ECO:0000313" key="6">
    <source>
        <dbReference type="Proteomes" id="UP000297975"/>
    </source>
</evidence>
<dbReference type="GO" id="GO:0046872">
    <property type="term" value="F:metal ion binding"/>
    <property type="evidence" value="ECO:0007669"/>
    <property type="project" value="UniProtKB-KW"/>
</dbReference>
<proteinExistence type="predicted"/>
<dbReference type="Proteomes" id="UP000297975">
    <property type="component" value="Unassembled WGS sequence"/>
</dbReference>
<dbReference type="Gene3D" id="1.10.150.520">
    <property type="match status" value="1"/>
</dbReference>
<keyword evidence="3 5" id="KW-0378">Hydrolase</keyword>
<dbReference type="InterPro" id="IPR041492">
    <property type="entry name" value="HAD_2"/>
</dbReference>
<dbReference type="GO" id="GO:0016791">
    <property type="term" value="F:phosphatase activity"/>
    <property type="evidence" value="ECO:0007669"/>
    <property type="project" value="TreeGrafter"/>
</dbReference>
<dbReference type="RefSeq" id="WP_134339105.1">
    <property type="nucleotide sequence ID" value="NZ_SOPW01000003.1"/>
</dbReference>
<dbReference type="Pfam" id="PF13419">
    <property type="entry name" value="HAD_2"/>
    <property type="match status" value="1"/>
</dbReference>
<evidence type="ECO:0000256" key="1">
    <source>
        <dbReference type="ARBA" id="ARBA00001946"/>
    </source>
</evidence>
<dbReference type="Gene3D" id="3.40.50.1000">
    <property type="entry name" value="HAD superfamily/HAD-like"/>
    <property type="match status" value="1"/>
</dbReference>
<dbReference type="NCBIfam" id="TIGR01509">
    <property type="entry name" value="HAD-SF-IA-v3"/>
    <property type="match status" value="1"/>
</dbReference>
<gene>
    <name evidence="5" type="ORF">E3U55_04340</name>
</gene>
<name>A0A4Y8ITC9_9BACI</name>
<evidence type="ECO:0000313" key="5">
    <source>
        <dbReference type="EMBL" id="TFB24047.1"/>
    </source>
</evidence>
<dbReference type="InterPro" id="IPR023214">
    <property type="entry name" value="HAD_sf"/>
</dbReference>
<dbReference type="PANTHER" id="PTHR46470">
    <property type="entry name" value="N-ACYLNEURAMINATE-9-PHOSPHATASE"/>
    <property type="match status" value="1"/>
</dbReference>
<keyword evidence="2" id="KW-0479">Metal-binding</keyword>
<dbReference type="NCBIfam" id="TIGR01549">
    <property type="entry name" value="HAD-SF-IA-v1"/>
    <property type="match status" value="1"/>
</dbReference>
<protein>
    <submittedName>
        <fullName evidence="5">HAD family hydrolase</fullName>
    </submittedName>
</protein>
<dbReference type="InterPro" id="IPR036412">
    <property type="entry name" value="HAD-like_sf"/>
</dbReference>
<keyword evidence="6" id="KW-1185">Reference proteome</keyword>
<sequence length="221" mass="25804">MIKAIFFDLDGTLLNRERTLELFVEYQYNQFISPLEVVSKDDYITKFIELDDRGYVWKDKVYQQLMKHFNISALTWQSLLKDYLNNFKDCCTPFPGLMQTIKNLKSNNLVLGIITNGRGQFQMDNIKALGIEDYFDTILISEWEGMKKPDERLFRKALDRHHLSAGECIFVGDHPDKDIKASNHIGMISVWKEDCYYGKADADFIIKDLVEIIDIIDKINP</sequence>
<dbReference type="SUPFAM" id="SSF56784">
    <property type="entry name" value="HAD-like"/>
    <property type="match status" value="1"/>
</dbReference>
<reference evidence="5 6" key="1">
    <citation type="submission" date="2019-03" db="EMBL/GenBank/DDBJ databases">
        <authorList>
            <person name="He R.-H."/>
        </authorList>
    </citation>
    <scope>NUCLEOTIDE SEQUENCE [LARGE SCALE GENOMIC DNA]</scope>
    <source>
        <strain evidence="6">SH 714</strain>
    </source>
</reference>
<evidence type="ECO:0000256" key="3">
    <source>
        <dbReference type="ARBA" id="ARBA00022801"/>
    </source>
</evidence>
<evidence type="ECO:0000256" key="4">
    <source>
        <dbReference type="ARBA" id="ARBA00022842"/>
    </source>
</evidence>
<organism evidence="5 6">
    <name type="scientific">Filobacillus milosensis</name>
    <dbReference type="NCBI Taxonomy" id="94137"/>
    <lineage>
        <taxon>Bacteria</taxon>
        <taxon>Bacillati</taxon>
        <taxon>Bacillota</taxon>
        <taxon>Bacilli</taxon>
        <taxon>Bacillales</taxon>
        <taxon>Bacillaceae</taxon>
        <taxon>Filobacillus</taxon>
    </lineage>
</organism>
<accession>A0A4Y8ITC9</accession>
<dbReference type="EMBL" id="SOPW01000003">
    <property type="protein sequence ID" value="TFB24047.1"/>
    <property type="molecule type" value="Genomic_DNA"/>
</dbReference>